<dbReference type="PROSITE" id="PS50009">
    <property type="entry name" value="RASGEF_CAT"/>
    <property type="match status" value="1"/>
</dbReference>
<evidence type="ECO:0000313" key="6">
    <source>
        <dbReference type="EMBL" id="ORX88093.1"/>
    </source>
</evidence>
<dbReference type="Gene3D" id="1.10.840.10">
    <property type="entry name" value="Ras guanine-nucleotide exchange factors catalytic domain"/>
    <property type="match status" value="2"/>
</dbReference>
<evidence type="ECO:0000259" key="4">
    <source>
        <dbReference type="PROSITE" id="PS50009"/>
    </source>
</evidence>
<dbReference type="Pfam" id="PF00618">
    <property type="entry name" value="RasGEF_N"/>
    <property type="match status" value="1"/>
</dbReference>
<dbReference type="STRING" id="1754192.A0A1Y1XQT4"/>
<reference evidence="6 7" key="1">
    <citation type="submission" date="2016-08" db="EMBL/GenBank/DDBJ databases">
        <title>A Parts List for Fungal Cellulosomes Revealed by Comparative Genomics.</title>
        <authorList>
            <consortium name="DOE Joint Genome Institute"/>
            <person name="Haitjema C.H."/>
            <person name="Gilmore S.P."/>
            <person name="Henske J.K."/>
            <person name="Solomon K.V."/>
            <person name="De Groot R."/>
            <person name="Kuo A."/>
            <person name="Mondo S.J."/>
            <person name="Salamov A.A."/>
            <person name="Labutti K."/>
            <person name="Zhao Z."/>
            <person name="Chiniquy J."/>
            <person name="Barry K."/>
            <person name="Brewer H.M."/>
            <person name="Purvine S.O."/>
            <person name="Wright A.T."/>
            <person name="Boxma B."/>
            <person name="Van Alen T."/>
            <person name="Hackstein J.H."/>
            <person name="Baker S.E."/>
            <person name="Grigoriev I.V."/>
            <person name="O'Malley M.A."/>
        </authorList>
    </citation>
    <scope>NUCLEOTIDE SEQUENCE [LARGE SCALE GENOMIC DNA]</scope>
    <source>
        <strain evidence="6 7">S4</strain>
    </source>
</reference>
<dbReference type="PANTHER" id="PTHR23113">
    <property type="entry name" value="GUANINE NUCLEOTIDE EXCHANGE FACTOR"/>
    <property type="match status" value="1"/>
</dbReference>
<dbReference type="Pfam" id="PF00617">
    <property type="entry name" value="RasGEF"/>
    <property type="match status" value="1"/>
</dbReference>
<dbReference type="GO" id="GO:0005886">
    <property type="term" value="C:plasma membrane"/>
    <property type="evidence" value="ECO:0007669"/>
    <property type="project" value="TreeGrafter"/>
</dbReference>
<dbReference type="AlphaFoldDB" id="A0A1Y1XQT4"/>
<dbReference type="PANTHER" id="PTHR23113:SF356">
    <property type="entry name" value="FI05912P-RELATED"/>
    <property type="match status" value="1"/>
</dbReference>
<dbReference type="InterPro" id="IPR023578">
    <property type="entry name" value="Ras_GEF_dom_sf"/>
</dbReference>
<name>A0A1Y1XQT4_9FUNG</name>
<dbReference type="GO" id="GO:0005085">
    <property type="term" value="F:guanyl-nucleotide exchange factor activity"/>
    <property type="evidence" value="ECO:0007669"/>
    <property type="project" value="UniProtKB-KW"/>
</dbReference>
<feature type="domain" description="N-terminal Ras-GEF" evidence="5">
    <location>
        <begin position="659"/>
        <end position="791"/>
    </location>
</feature>
<feature type="domain" description="Ras-GEF" evidence="4">
    <location>
        <begin position="830"/>
        <end position="1077"/>
    </location>
</feature>
<dbReference type="InterPro" id="IPR001849">
    <property type="entry name" value="PH_domain"/>
</dbReference>
<keyword evidence="1 2" id="KW-0344">Guanine-nucleotide releasing factor</keyword>
<dbReference type="Proteomes" id="UP000193944">
    <property type="component" value="Unassembled WGS sequence"/>
</dbReference>
<sequence>MEVEDSFPTLGGIYFLPGTQINSWLKCGTQSVIDKKSGSLVFANDDGIIVLEKDGTYFANDLKNRNRSVSRTSICEDAMGTSSKTLHIKQDQNWLSKSFRKLSIASSTPPNLSNLKLNVEKPEPNYVVEDSQSSSRGGHSRSYSVSSQKEKNTLFQSIRFKIKKNQQYHSNDILFNTNDEPNTKASRRCSKFGYESIGKKTDLESLYNTKKGKHSIIAKNLEELKSPGRRDDDEISFTNKLIISSDDYKPRCFRAGILENTISKNFAIVGKTVTHEYLPEMDIVCGYVHLEFGGDKQLIPVYAVLYDYELIFFENDKCKDEIFRITTETCSAYTEPKSFEIKVDTKDKNDSKYDSKKGKDKNKSENVLKDIEADEDKDKGKDTNEEDFSFVVSHCHGMFKLHTINNSSMIRWMATINTASSNITLALHLSSLYQQNSESAFDENDHTLDIYNKEYITLVRDFNYSKVDITKDLVKNTQNSNPEEVLPSPIVYGTPNELMNKNISIKEVTSKDNEYFDKESSIKKKKNRLSDLESKFKTMEISEGGNSLDNINSNNFMDCTKLKLDSPIFDIDCVSMPILNNKKESDIETQSKKSKKESIYEKEKEDVLGEISNNNNNTLKIRTNRGHRLSCATITSVNSYSAKSPVVEDEVHFEDDKDSLINKYGMTSEDLIEGVWACEETPEKEFLDTLIYTYRHFTTADNLMEKLIMKFQEKVPTNSNAFIEEDFLQWKPVIMIRIATFIKRWLTLTTVDFRVESVRKRLNDFVDGLSNISVFENGEPLNAYMLYKDLTSLQKMFNRYIEDVLKEIDFSIPENNTPSRTKLPEFINLDPTMVAYKLTSMESERFQKIKPIEFILNLWNSNDESPYIKYEMKNLKNMVDASNHLSYWVTTEILTQPQLKPRAKVLEMFIKIAYICKKLNNYQTLFSICSGLGHSQVTRLKMTWEAIQPKYKSRFHDLEKITSIAKNYNTYRQIHANLLEKDEKITYIPFIALLIKDLYFFNDGNPKYIDESKLKNEIPEETLSIHKSTSNSNSNHASSLLGTSYKSEDVVSIMTTSTSNFSLNQDFGLESIDEVESNCSQFDKFDKKEHDEEHDEEHNVEHNVEHDEEHDDEEYDYEKKIDIDCKSEGDCPDEFPPESQIESLTTKVLSIESTTSTVTVTNTANQMINFYKLKKIMEQIRKIERCQRQAKNYSFNNLSTPVNEMELPCNYYHILNNDKILNKYSLLCEQREGEPVRMVSKWIEDNK</sequence>
<dbReference type="EMBL" id="MCFG01000002">
    <property type="protein sequence ID" value="ORX88093.1"/>
    <property type="molecule type" value="Genomic_DNA"/>
</dbReference>
<proteinExistence type="predicted"/>
<dbReference type="OrthoDB" id="546434at2759"/>
<feature type="region of interest" description="Disordered" evidence="3">
    <location>
        <begin position="126"/>
        <end position="148"/>
    </location>
</feature>
<gene>
    <name evidence="6" type="ORF">BCR32DRAFT_288846</name>
</gene>
<dbReference type="InterPro" id="IPR036964">
    <property type="entry name" value="RASGEF_cat_dom_sf"/>
</dbReference>
<keyword evidence="7" id="KW-1185">Reference proteome</keyword>
<dbReference type="SUPFAM" id="SSF50729">
    <property type="entry name" value="PH domain-like"/>
    <property type="match status" value="1"/>
</dbReference>
<reference evidence="6 7" key="2">
    <citation type="submission" date="2016-08" db="EMBL/GenBank/DDBJ databases">
        <title>Pervasive Adenine N6-methylation of Active Genes in Fungi.</title>
        <authorList>
            <consortium name="DOE Joint Genome Institute"/>
            <person name="Mondo S.J."/>
            <person name="Dannebaum R.O."/>
            <person name="Kuo R.C."/>
            <person name="Labutti K."/>
            <person name="Haridas S."/>
            <person name="Kuo A."/>
            <person name="Salamov A."/>
            <person name="Ahrendt S.R."/>
            <person name="Lipzen A."/>
            <person name="Sullivan W."/>
            <person name="Andreopoulos W.B."/>
            <person name="Clum A."/>
            <person name="Lindquist E."/>
            <person name="Daum C."/>
            <person name="Ramamoorthy G.K."/>
            <person name="Gryganskyi A."/>
            <person name="Culley D."/>
            <person name="Magnuson J.K."/>
            <person name="James T.Y."/>
            <person name="O'Malley M.A."/>
            <person name="Stajich J.E."/>
            <person name="Spatafora J.W."/>
            <person name="Visel A."/>
            <person name="Grigoriev I.V."/>
        </authorList>
    </citation>
    <scope>NUCLEOTIDE SEQUENCE [LARGE SCALE GENOMIC DNA]</scope>
    <source>
        <strain evidence="6 7">S4</strain>
    </source>
</reference>
<feature type="compositionally biased region" description="Basic and acidic residues" evidence="3">
    <location>
        <begin position="1086"/>
        <end position="1107"/>
    </location>
</feature>
<accession>A0A1Y1XQT4</accession>
<dbReference type="SMART" id="SM00147">
    <property type="entry name" value="RasGEF"/>
    <property type="match status" value="1"/>
</dbReference>
<dbReference type="InterPro" id="IPR000651">
    <property type="entry name" value="Ras-like_Gua-exchang_fac_N"/>
</dbReference>
<feature type="region of interest" description="Disordered" evidence="3">
    <location>
        <begin position="1086"/>
        <end position="1112"/>
    </location>
</feature>
<dbReference type="PROSITE" id="PS50212">
    <property type="entry name" value="RASGEF_NTER"/>
    <property type="match status" value="1"/>
</dbReference>
<dbReference type="InterPro" id="IPR008937">
    <property type="entry name" value="Ras-like_GEF"/>
</dbReference>
<dbReference type="GO" id="GO:0007265">
    <property type="term" value="P:Ras protein signal transduction"/>
    <property type="evidence" value="ECO:0007669"/>
    <property type="project" value="TreeGrafter"/>
</dbReference>
<evidence type="ECO:0000256" key="1">
    <source>
        <dbReference type="ARBA" id="ARBA00022658"/>
    </source>
</evidence>
<feature type="region of interest" description="Disordered" evidence="3">
    <location>
        <begin position="348"/>
        <end position="382"/>
    </location>
</feature>
<evidence type="ECO:0000313" key="7">
    <source>
        <dbReference type="Proteomes" id="UP000193944"/>
    </source>
</evidence>
<protein>
    <submittedName>
        <fullName evidence="6">Ras GEF</fullName>
    </submittedName>
</protein>
<dbReference type="InterPro" id="IPR001895">
    <property type="entry name" value="RASGEF_cat_dom"/>
</dbReference>
<evidence type="ECO:0000259" key="5">
    <source>
        <dbReference type="PROSITE" id="PS50212"/>
    </source>
</evidence>
<evidence type="ECO:0000256" key="2">
    <source>
        <dbReference type="PROSITE-ProRule" id="PRU00168"/>
    </source>
</evidence>
<evidence type="ECO:0000256" key="3">
    <source>
        <dbReference type="SAM" id="MobiDB-lite"/>
    </source>
</evidence>
<dbReference type="SMART" id="SM00233">
    <property type="entry name" value="PH"/>
    <property type="match status" value="1"/>
</dbReference>
<organism evidence="6 7">
    <name type="scientific">Anaeromyces robustus</name>
    <dbReference type="NCBI Taxonomy" id="1754192"/>
    <lineage>
        <taxon>Eukaryota</taxon>
        <taxon>Fungi</taxon>
        <taxon>Fungi incertae sedis</taxon>
        <taxon>Chytridiomycota</taxon>
        <taxon>Chytridiomycota incertae sedis</taxon>
        <taxon>Neocallimastigomycetes</taxon>
        <taxon>Neocallimastigales</taxon>
        <taxon>Neocallimastigaceae</taxon>
        <taxon>Anaeromyces</taxon>
    </lineage>
</organism>
<comment type="caution">
    <text evidence="6">The sequence shown here is derived from an EMBL/GenBank/DDBJ whole genome shotgun (WGS) entry which is preliminary data.</text>
</comment>
<dbReference type="SUPFAM" id="SSF48366">
    <property type="entry name" value="Ras GEF"/>
    <property type="match status" value="2"/>
</dbReference>
<dbReference type="Gene3D" id="1.20.870.10">
    <property type="entry name" value="Son of sevenless (SoS) protein Chain: S domain 1"/>
    <property type="match status" value="1"/>
</dbReference>
<feature type="compositionally biased region" description="Low complexity" evidence="3">
    <location>
        <begin position="131"/>
        <end position="147"/>
    </location>
</feature>